<organism evidence="4 5">
    <name type="scientific">Tectimicrobiota bacterium</name>
    <dbReference type="NCBI Taxonomy" id="2528274"/>
    <lineage>
        <taxon>Bacteria</taxon>
        <taxon>Pseudomonadati</taxon>
        <taxon>Nitrospinota/Tectimicrobiota group</taxon>
        <taxon>Candidatus Tectimicrobiota</taxon>
    </lineage>
</organism>
<sequence length="377" mass="41739">METPLHCAEVLRRLSEGSWSSPEGGFPMSTHGMQREPCCVFPADGKTVTKDLFELKPVADGIYAAIAAPQYKVNSNAAVILTNDGVVVVDSHSKPSAARALYQEIRSITKHPIHKLINTHFHWDHWQGNEVYAEASSNLEIIVSERTHFNLTDAEAGVGGIPHIARQLEALPQEIAQLKEQIMRASTAEQKANLENNLQQTEAFFAELQSLKPTLPTRTVAGPVTTLHEDGREIQLLLLGRAHTDGDVFIYLPREKVIATGDALVDWMPFMGDGYPEDWIHTLTALEQVDFTHIIPGHGDVVTKERVVFLRNYITDLIAAVKQAAAAGASLEEMTPVVADQLAPDYEQGMTKYPMGQYRDRIGTNVEAVYRKVVQRA</sequence>
<feature type="coiled-coil region" evidence="2">
    <location>
        <begin position="168"/>
        <end position="211"/>
    </location>
</feature>
<reference evidence="4" key="1">
    <citation type="submission" date="2019-03" db="EMBL/GenBank/DDBJ databases">
        <title>Lake Tanganyika Metagenome-Assembled Genomes (MAGs).</title>
        <authorList>
            <person name="Tran P."/>
        </authorList>
    </citation>
    <scope>NUCLEOTIDE SEQUENCE</scope>
    <source>
        <strain evidence="4">K_DeepCast_65m_m2_066</strain>
    </source>
</reference>
<dbReference type="AlphaFoldDB" id="A0A938B3N7"/>
<dbReference type="Gene3D" id="3.60.15.10">
    <property type="entry name" value="Ribonuclease Z/Hydroxyacylglutathione hydrolase-like"/>
    <property type="match status" value="1"/>
</dbReference>
<evidence type="ECO:0000313" key="5">
    <source>
        <dbReference type="Proteomes" id="UP000712673"/>
    </source>
</evidence>
<dbReference type="GO" id="GO:0017001">
    <property type="term" value="P:antibiotic catabolic process"/>
    <property type="evidence" value="ECO:0007669"/>
    <property type="project" value="UniProtKB-ARBA"/>
</dbReference>
<evidence type="ECO:0000259" key="3">
    <source>
        <dbReference type="SMART" id="SM00849"/>
    </source>
</evidence>
<keyword evidence="2" id="KW-0175">Coiled coil</keyword>
<dbReference type="Proteomes" id="UP000712673">
    <property type="component" value="Unassembled WGS sequence"/>
</dbReference>
<dbReference type="InterPro" id="IPR001279">
    <property type="entry name" value="Metallo-B-lactamas"/>
</dbReference>
<feature type="domain" description="Metallo-beta-lactamase" evidence="3">
    <location>
        <begin position="74"/>
        <end position="298"/>
    </location>
</feature>
<accession>A0A938B3N7</accession>
<comment type="caution">
    <text evidence="4">The sequence shown here is derived from an EMBL/GenBank/DDBJ whole genome shotgun (WGS) entry which is preliminary data.</text>
</comment>
<name>A0A938B3N7_UNCTE</name>
<proteinExistence type="inferred from homology"/>
<dbReference type="InterPro" id="IPR050855">
    <property type="entry name" value="NDM-1-like"/>
</dbReference>
<evidence type="ECO:0000313" key="4">
    <source>
        <dbReference type="EMBL" id="MBM3225254.1"/>
    </source>
</evidence>
<dbReference type="InterPro" id="IPR036866">
    <property type="entry name" value="RibonucZ/Hydroxyglut_hydro"/>
</dbReference>
<dbReference type="EMBL" id="VGLS01000523">
    <property type="protein sequence ID" value="MBM3225254.1"/>
    <property type="molecule type" value="Genomic_DNA"/>
</dbReference>
<evidence type="ECO:0000256" key="1">
    <source>
        <dbReference type="ARBA" id="ARBA00005250"/>
    </source>
</evidence>
<dbReference type="SMART" id="SM00849">
    <property type="entry name" value="Lactamase_B"/>
    <property type="match status" value="1"/>
</dbReference>
<protein>
    <submittedName>
        <fullName evidence="4">MBL fold metallo-hydrolase</fullName>
    </submittedName>
</protein>
<comment type="similarity">
    <text evidence="1">Belongs to the metallo-beta-lactamase superfamily. Class-B beta-lactamase family.</text>
</comment>
<dbReference type="SUPFAM" id="SSF56281">
    <property type="entry name" value="Metallo-hydrolase/oxidoreductase"/>
    <property type="match status" value="1"/>
</dbReference>
<dbReference type="Pfam" id="PF00753">
    <property type="entry name" value="Lactamase_B"/>
    <property type="match status" value="1"/>
</dbReference>
<evidence type="ECO:0000256" key="2">
    <source>
        <dbReference type="SAM" id="Coils"/>
    </source>
</evidence>
<dbReference type="PANTHER" id="PTHR42951:SF4">
    <property type="entry name" value="ACYL-COENZYME A THIOESTERASE MBLAC2"/>
    <property type="match status" value="1"/>
</dbReference>
<dbReference type="PANTHER" id="PTHR42951">
    <property type="entry name" value="METALLO-BETA-LACTAMASE DOMAIN-CONTAINING"/>
    <property type="match status" value="1"/>
</dbReference>
<gene>
    <name evidence="4" type="ORF">FJZ47_15830</name>
</gene>
<dbReference type="CDD" id="cd16282">
    <property type="entry name" value="metallo-hydrolase-like_MBL-fold"/>
    <property type="match status" value="1"/>
</dbReference>